<accession>A0A1F4SPL7</accession>
<gene>
    <name evidence="2" type="ORF">A2310_01670</name>
</gene>
<dbReference type="EMBL" id="MEUB01000029">
    <property type="protein sequence ID" value="OGC22359.1"/>
    <property type="molecule type" value="Genomic_DNA"/>
</dbReference>
<proteinExistence type="predicted"/>
<feature type="compositionally biased region" description="Basic and acidic residues" evidence="1">
    <location>
        <begin position="123"/>
        <end position="136"/>
    </location>
</feature>
<organism evidence="2 3">
    <name type="scientific">candidate division WOR-1 bacterium RIFOXYB2_FULL_37_13</name>
    <dbReference type="NCBI Taxonomy" id="1802579"/>
    <lineage>
        <taxon>Bacteria</taxon>
        <taxon>Bacillati</taxon>
        <taxon>Saganbacteria</taxon>
    </lineage>
</organism>
<evidence type="ECO:0000313" key="3">
    <source>
        <dbReference type="Proteomes" id="UP000178417"/>
    </source>
</evidence>
<evidence type="ECO:0000313" key="2">
    <source>
        <dbReference type="EMBL" id="OGC22359.1"/>
    </source>
</evidence>
<dbReference type="Proteomes" id="UP000178417">
    <property type="component" value="Unassembled WGS sequence"/>
</dbReference>
<name>A0A1F4SPL7_UNCSA</name>
<sequence length="515" mass="59616">MTINPTSGAKTRAETVGGPSLRVKIPLWRNMLAMCKMAKPSDIFPLDDVQQEGMLPQLKSDCRALKLEYHPDRIEGEGEFVATLKELGGQICGEIDRLYGLRKAEIEKKLEPAGSPHQAQAPRRGDQGKKLVRDYQKPPSWTEEEWQTLLKAHPLLETSSPLSDEKFSQVIERLKPRKLQDCPKPPNWENWEWTKFINEHKDWYFSHGKPWDNDAFWNNIEANRPMPTKRALHFFNLPDGVEKWEWQDILERNPHTEFPVEPFNKDKFIAWVESQRPYPYEKNAITSDKMYELERRQVSDLDYSGRKELLFDRKCSKHKKERNGSPAVLWIPKENIAELITKHITAEQQDALFNLLGLEKPTPAWYELLQPEWKTVYTAMMLAKEGKHPDISLSPLYSYGNSKYENCPSVSWGYRCDACFEGTNIVWKFQRKIEQSGAYTQPPFLVTSPALVEHSFGNHGSLAVFEIDMPGYSWYPSRPDVYGAEVDKSAILVFFGGKKNDAKIINPMLKKRLIK</sequence>
<comment type="caution">
    <text evidence="2">The sequence shown here is derived from an EMBL/GenBank/DDBJ whole genome shotgun (WGS) entry which is preliminary data.</text>
</comment>
<dbReference type="STRING" id="1802579.A2310_01670"/>
<reference evidence="2 3" key="1">
    <citation type="journal article" date="2016" name="Nat. Commun.">
        <title>Thousands of microbial genomes shed light on interconnected biogeochemical processes in an aquifer system.</title>
        <authorList>
            <person name="Anantharaman K."/>
            <person name="Brown C.T."/>
            <person name="Hug L.A."/>
            <person name="Sharon I."/>
            <person name="Castelle C.J."/>
            <person name="Probst A.J."/>
            <person name="Thomas B.C."/>
            <person name="Singh A."/>
            <person name="Wilkins M.J."/>
            <person name="Karaoz U."/>
            <person name="Brodie E.L."/>
            <person name="Williams K.H."/>
            <person name="Hubbard S.S."/>
            <person name="Banfield J.F."/>
        </authorList>
    </citation>
    <scope>NUCLEOTIDE SEQUENCE [LARGE SCALE GENOMIC DNA]</scope>
</reference>
<evidence type="ECO:0000256" key="1">
    <source>
        <dbReference type="SAM" id="MobiDB-lite"/>
    </source>
</evidence>
<dbReference type="AlphaFoldDB" id="A0A1F4SPL7"/>
<feature type="region of interest" description="Disordered" evidence="1">
    <location>
        <begin position="110"/>
        <end position="138"/>
    </location>
</feature>
<protein>
    <submittedName>
        <fullName evidence="2">Uncharacterized protein</fullName>
    </submittedName>
</protein>